<accession>A0A0F8YWU6</accession>
<name>A0A0F8YWU6_9ZZZZ</name>
<evidence type="ECO:0000256" key="2">
    <source>
        <dbReference type="ARBA" id="ARBA00022576"/>
    </source>
</evidence>
<dbReference type="InterPro" id="IPR015421">
    <property type="entry name" value="PyrdxlP-dep_Trfase_major"/>
</dbReference>
<dbReference type="Gene3D" id="3.40.640.10">
    <property type="entry name" value="Type I PLP-dependent aspartate aminotransferase-like (Major domain)"/>
    <property type="match status" value="1"/>
</dbReference>
<keyword evidence="3" id="KW-0808">Transferase</keyword>
<dbReference type="Pfam" id="PF00202">
    <property type="entry name" value="Aminotran_3"/>
    <property type="match status" value="1"/>
</dbReference>
<protein>
    <recommendedName>
        <fullName evidence="6">Aminotransferase class III-fold pyridoxal phosphate-dependent enzyme</fullName>
    </recommendedName>
</protein>
<dbReference type="AlphaFoldDB" id="A0A0F8YWU6"/>
<comment type="cofactor">
    <cofactor evidence="1">
        <name>pyridoxal 5'-phosphate</name>
        <dbReference type="ChEBI" id="CHEBI:597326"/>
    </cofactor>
</comment>
<reference evidence="5" key="1">
    <citation type="journal article" date="2015" name="Nature">
        <title>Complex archaea that bridge the gap between prokaryotes and eukaryotes.</title>
        <authorList>
            <person name="Spang A."/>
            <person name="Saw J.H."/>
            <person name="Jorgensen S.L."/>
            <person name="Zaremba-Niedzwiedzka K."/>
            <person name="Martijn J."/>
            <person name="Lind A.E."/>
            <person name="van Eijk R."/>
            <person name="Schleper C."/>
            <person name="Guy L."/>
            <person name="Ettema T.J."/>
        </authorList>
    </citation>
    <scope>NUCLEOTIDE SEQUENCE</scope>
</reference>
<gene>
    <name evidence="5" type="ORF">LCGC14_3043470</name>
</gene>
<dbReference type="Gene3D" id="3.90.1150.10">
    <property type="entry name" value="Aspartate Aminotransferase, domain 1"/>
    <property type="match status" value="1"/>
</dbReference>
<sequence>MKAEEVKKLDEKYVIHTYKRIPLVLVKGKGTRVWDSEGKEYLDFVAGIAVNGLGHCHPRVVKAIQEQVAQLIHISNLYYIEP</sequence>
<dbReference type="InterPro" id="IPR015422">
    <property type="entry name" value="PyrdxlP-dep_Trfase_small"/>
</dbReference>
<evidence type="ECO:0000256" key="1">
    <source>
        <dbReference type="ARBA" id="ARBA00001933"/>
    </source>
</evidence>
<dbReference type="GO" id="GO:0008483">
    <property type="term" value="F:transaminase activity"/>
    <property type="evidence" value="ECO:0007669"/>
    <property type="project" value="UniProtKB-KW"/>
</dbReference>
<evidence type="ECO:0000256" key="4">
    <source>
        <dbReference type="ARBA" id="ARBA00022898"/>
    </source>
</evidence>
<keyword evidence="4" id="KW-0663">Pyridoxal phosphate</keyword>
<evidence type="ECO:0000313" key="5">
    <source>
        <dbReference type="EMBL" id="KKK58534.1"/>
    </source>
</evidence>
<proteinExistence type="predicted"/>
<dbReference type="GO" id="GO:0042802">
    <property type="term" value="F:identical protein binding"/>
    <property type="evidence" value="ECO:0007669"/>
    <property type="project" value="TreeGrafter"/>
</dbReference>
<comment type="caution">
    <text evidence="5">The sequence shown here is derived from an EMBL/GenBank/DDBJ whole genome shotgun (WGS) entry which is preliminary data.</text>
</comment>
<dbReference type="GO" id="GO:0030170">
    <property type="term" value="F:pyridoxal phosphate binding"/>
    <property type="evidence" value="ECO:0007669"/>
    <property type="project" value="InterPro"/>
</dbReference>
<evidence type="ECO:0008006" key="6">
    <source>
        <dbReference type="Google" id="ProtNLM"/>
    </source>
</evidence>
<dbReference type="PANTHER" id="PTHR11986:SF79">
    <property type="entry name" value="ACETYLORNITHINE AMINOTRANSFERASE, MITOCHONDRIAL"/>
    <property type="match status" value="1"/>
</dbReference>
<dbReference type="InterPro" id="IPR015424">
    <property type="entry name" value="PyrdxlP-dep_Trfase"/>
</dbReference>
<dbReference type="InterPro" id="IPR005814">
    <property type="entry name" value="Aminotrans_3"/>
</dbReference>
<organism evidence="5">
    <name type="scientific">marine sediment metagenome</name>
    <dbReference type="NCBI Taxonomy" id="412755"/>
    <lineage>
        <taxon>unclassified sequences</taxon>
        <taxon>metagenomes</taxon>
        <taxon>ecological metagenomes</taxon>
    </lineage>
</organism>
<dbReference type="PANTHER" id="PTHR11986">
    <property type="entry name" value="AMINOTRANSFERASE CLASS III"/>
    <property type="match status" value="1"/>
</dbReference>
<feature type="non-terminal residue" evidence="5">
    <location>
        <position position="82"/>
    </location>
</feature>
<dbReference type="InterPro" id="IPR050103">
    <property type="entry name" value="Class-III_PLP-dep_AT"/>
</dbReference>
<dbReference type="EMBL" id="LAZR01063933">
    <property type="protein sequence ID" value="KKK58534.1"/>
    <property type="molecule type" value="Genomic_DNA"/>
</dbReference>
<dbReference type="SUPFAM" id="SSF53383">
    <property type="entry name" value="PLP-dependent transferases"/>
    <property type="match status" value="1"/>
</dbReference>
<keyword evidence="2" id="KW-0032">Aminotransferase</keyword>
<evidence type="ECO:0000256" key="3">
    <source>
        <dbReference type="ARBA" id="ARBA00022679"/>
    </source>
</evidence>